<comment type="caution">
    <text evidence="1">The sequence shown here is derived from an EMBL/GenBank/DDBJ whole genome shotgun (WGS) entry which is preliminary data.</text>
</comment>
<keyword evidence="2" id="KW-1185">Reference proteome</keyword>
<dbReference type="EMBL" id="CM037628">
    <property type="protein sequence ID" value="KAH7997035.1"/>
    <property type="molecule type" value="Genomic_DNA"/>
</dbReference>
<sequence length="174" mass="19707">MAQNEDKEHIPKLWVSEEVDIKICPDDEVMEEGTEFLADASLLKSTAQNLQSVCKSQEKPKVELSSLFAGRNRRVLEKRQLYQDLVKLSRMEQKDLQETEEWERFGEAEGAVVGSQEEDLPKSVLDDEEEMEELFLEAPLSPEQIGMLSESEGSPARQPRDQESGNIREPQAGG</sequence>
<dbReference type="Proteomes" id="UP000827872">
    <property type="component" value="Linkage Group LG15"/>
</dbReference>
<protein>
    <submittedName>
        <fullName evidence="1">Uncharacterized protein</fullName>
    </submittedName>
</protein>
<reference evidence="1" key="1">
    <citation type="submission" date="2021-08" db="EMBL/GenBank/DDBJ databases">
        <title>The first chromosome-level gecko genome reveals the dynamic sex chromosomes of Neotropical dwarf geckos (Sphaerodactylidae: Sphaerodactylus).</title>
        <authorList>
            <person name="Pinto B.J."/>
            <person name="Keating S.E."/>
            <person name="Gamble T."/>
        </authorList>
    </citation>
    <scope>NUCLEOTIDE SEQUENCE</scope>
    <source>
        <strain evidence="1">TG3544</strain>
    </source>
</reference>
<proteinExistence type="predicted"/>
<organism evidence="1 2">
    <name type="scientific">Sphaerodactylus townsendi</name>
    <dbReference type="NCBI Taxonomy" id="933632"/>
    <lineage>
        <taxon>Eukaryota</taxon>
        <taxon>Metazoa</taxon>
        <taxon>Chordata</taxon>
        <taxon>Craniata</taxon>
        <taxon>Vertebrata</taxon>
        <taxon>Euteleostomi</taxon>
        <taxon>Lepidosauria</taxon>
        <taxon>Squamata</taxon>
        <taxon>Bifurcata</taxon>
        <taxon>Gekkota</taxon>
        <taxon>Sphaerodactylidae</taxon>
        <taxon>Sphaerodactylus</taxon>
    </lineage>
</organism>
<gene>
    <name evidence="1" type="ORF">K3G42_012891</name>
</gene>
<evidence type="ECO:0000313" key="1">
    <source>
        <dbReference type="EMBL" id="KAH7997035.1"/>
    </source>
</evidence>
<accession>A0ACB8EWB7</accession>
<evidence type="ECO:0000313" key="2">
    <source>
        <dbReference type="Proteomes" id="UP000827872"/>
    </source>
</evidence>
<name>A0ACB8EWB7_9SAUR</name>